<dbReference type="NCBIfam" id="TIGR01444">
    <property type="entry name" value="fkbM_fam"/>
    <property type="match status" value="1"/>
</dbReference>
<evidence type="ECO:0000256" key="2">
    <source>
        <dbReference type="ARBA" id="ARBA00022691"/>
    </source>
</evidence>
<keyword evidence="5" id="KW-1185">Reference proteome</keyword>
<evidence type="ECO:0000259" key="3">
    <source>
        <dbReference type="Pfam" id="PF02475"/>
    </source>
</evidence>
<evidence type="ECO:0000256" key="1">
    <source>
        <dbReference type="ARBA" id="ARBA00022679"/>
    </source>
</evidence>
<accession>A0A5R8KAF7</accession>
<dbReference type="GO" id="GO:0032259">
    <property type="term" value="P:methylation"/>
    <property type="evidence" value="ECO:0007669"/>
    <property type="project" value="UniProtKB-KW"/>
</dbReference>
<keyword evidence="2" id="KW-0949">S-adenosyl-L-methionine</keyword>
<comment type="caution">
    <text evidence="4">The sequence shown here is derived from an EMBL/GenBank/DDBJ whole genome shotgun (WGS) entry which is preliminary data.</text>
</comment>
<dbReference type="AlphaFoldDB" id="A0A5R8KAF7"/>
<keyword evidence="4" id="KW-0489">Methyltransferase</keyword>
<dbReference type="SUPFAM" id="SSF53335">
    <property type="entry name" value="S-adenosyl-L-methionine-dependent methyltransferases"/>
    <property type="match status" value="1"/>
</dbReference>
<protein>
    <submittedName>
        <fullName evidence="4">FkbM family methyltransferase</fullName>
    </submittedName>
</protein>
<dbReference type="GO" id="GO:0008168">
    <property type="term" value="F:methyltransferase activity"/>
    <property type="evidence" value="ECO:0007669"/>
    <property type="project" value="UniProtKB-KW"/>
</dbReference>
<dbReference type="OrthoDB" id="456767at2"/>
<evidence type="ECO:0000313" key="4">
    <source>
        <dbReference type="EMBL" id="TLD69257.1"/>
    </source>
</evidence>
<dbReference type="InterPro" id="IPR006342">
    <property type="entry name" value="FkbM_mtfrase"/>
</dbReference>
<dbReference type="EMBL" id="VAUV01000014">
    <property type="protein sequence ID" value="TLD69257.1"/>
    <property type="molecule type" value="Genomic_DNA"/>
</dbReference>
<dbReference type="InterPro" id="IPR029063">
    <property type="entry name" value="SAM-dependent_MTases_sf"/>
</dbReference>
<feature type="domain" description="TRM5/TYW2-like methyltransferase" evidence="3">
    <location>
        <begin position="62"/>
        <end position="130"/>
    </location>
</feature>
<dbReference type="InterPro" id="IPR056743">
    <property type="entry name" value="TRM5-TYW2-like_MTfase"/>
</dbReference>
<evidence type="ECO:0000313" key="5">
    <source>
        <dbReference type="Proteomes" id="UP000306196"/>
    </source>
</evidence>
<gene>
    <name evidence="4" type="ORF">FEM03_17960</name>
</gene>
<organism evidence="4 5">
    <name type="scientific">Phragmitibacter flavus</name>
    <dbReference type="NCBI Taxonomy" id="2576071"/>
    <lineage>
        <taxon>Bacteria</taxon>
        <taxon>Pseudomonadati</taxon>
        <taxon>Verrucomicrobiota</taxon>
        <taxon>Verrucomicrobiia</taxon>
        <taxon>Verrucomicrobiales</taxon>
        <taxon>Verrucomicrobiaceae</taxon>
        <taxon>Phragmitibacter</taxon>
    </lineage>
</organism>
<dbReference type="CDD" id="cd02440">
    <property type="entry name" value="AdoMet_MTases"/>
    <property type="match status" value="1"/>
</dbReference>
<proteinExistence type="predicted"/>
<sequence length="245" mass="27185">MLRWFSKWGNPSAKMEVTEEHLGNSANSTGNVITLRGIQFSLEGMSPKMRAVLIEGEYELMEADACATWVKEGDRVLELGSAIGFIGLHCLKNCGAASVVSVEANPRTAECLKENYRLNGLAPQVLKVAVTTKDEEVDLYVGPDFWSDSVCLGFEETENIRVPGCKFTTLWQSLAAKPNVLVVDIEGEETAIDWSHLPTEIKLLVVEFHPVQTGYDSMFEMIRCVLNSGFEGVLQNGYVNVFRRD</sequence>
<keyword evidence="1 4" id="KW-0808">Transferase</keyword>
<dbReference type="Pfam" id="PF02475">
    <property type="entry name" value="TRM5-TYW2_MTfase"/>
    <property type="match status" value="1"/>
</dbReference>
<dbReference type="Proteomes" id="UP000306196">
    <property type="component" value="Unassembled WGS sequence"/>
</dbReference>
<reference evidence="4 5" key="1">
    <citation type="submission" date="2019-05" db="EMBL/GenBank/DDBJ databases">
        <title>Verrucobacter flavum gen. nov., sp. nov. a new member of the family Verrucomicrobiaceae.</title>
        <authorList>
            <person name="Szuroczki S."/>
            <person name="Abbaszade G."/>
            <person name="Szabo A."/>
            <person name="Felfoldi T."/>
            <person name="Schumann P."/>
            <person name="Boka K."/>
            <person name="Keki Z."/>
            <person name="Toumi M."/>
            <person name="Toth E."/>
        </authorList>
    </citation>
    <scope>NUCLEOTIDE SEQUENCE [LARGE SCALE GENOMIC DNA]</scope>
    <source>
        <strain evidence="4 5">MG-N-17</strain>
    </source>
</reference>
<name>A0A5R8KAF7_9BACT</name>
<dbReference type="Gene3D" id="3.40.50.150">
    <property type="entry name" value="Vaccinia Virus protein VP39"/>
    <property type="match status" value="1"/>
</dbReference>